<keyword evidence="3" id="KW-1185">Reference proteome</keyword>
<evidence type="ECO:0000313" key="3">
    <source>
        <dbReference type="Proteomes" id="UP000028059"/>
    </source>
</evidence>
<reference evidence="2 3" key="1">
    <citation type="submission" date="2014-06" db="EMBL/GenBank/DDBJ databases">
        <authorList>
            <person name="Ngugi D.K."/>
            <person name="Blom J."/>
            <person name="Alam I."/>
            <person name="Rashid M."/>
            <person name="Ba Alawi W."/>
            <person name="Zhang G."/>
            <person name="Hikmawan T."/>
            <person name="Guan Y."/>
            <person name="Antunes A."/>
            <person name="Siam R."/>
            <person name="ElDorry H."/>
            <person name="Bajic V."/>
            <person name="Stingl U."/>
        </authorList>
    </citation>
    <scope>NUCLEOTIDE SEQUENCE [LARGE SCALE GENOMIC DNA]</scope>
    <source>
        <strain evidence="2">SCGC AAA799-N04</strain>
    </source>
</reference>
<feature type="transmembrane region" description="Helical" evidence="1">
    <location>
        <begin position="32"/>
        <end position="54"/>
    </location>
</feature>
<comment type="caution">
    <text evidence="2">The sequence shown here is derived from an EMBL/GenBank/DDBJ whole genome shotgun (WGS) entry which is preliminary data.</text>
</comment>
<dbReference type="Proteomes" id="UP000028059">
    <property type="component" value="Unassembled WGS sequence"/>
</dbReference>
<dbReference type="AlphaFoldDB" id="A0A081RQ19"/>
<keyword evidence="1" id="KW-0472">Membrane</keyword>
<evidence type="ECO:0000313" key="2">
    <source>
        <dbReference type="EMBL" id="KEQ57292.1"/>
    </source>
</evidence>
<organism evidence="2 3">
    <name type="scientific">Marine Group I thaumarchaeote SCGC AAA799-N04</name>
    <dbReference type="NCBI Taxonomy" id="1502293"/>
    <lineage>
        <taxon>Archaea</taxon>
        <taxon>Nitrososphaerota</taxon>
        <taxon>Marine Group I</taxon>
    </lineage>
</organism>
<name>A0A081RQ19_9ARCH</name>
<keyword evidence="1" id="KW-0812">Transmembrane</keyword>
<sequence>MDKTILFAGIALVGLGGGFLTAQNFDASLHSAFATGGYLWLAMGGITIGLGLKVKKEKQKQQMMGALR</sequence>
<protein>
    <submittedName>
        <fullName evidence="2">Uncharacterized protein</fullName>
    </submittedName>
</protein>
<proteinExistence type="predicted"/>
<evidence type="ECO:0000256" key="1">
    <source>
        <dbReference type="SAM" id="Phobius"/>
    </source>
</evidence>
<accession>A0A081RQ19</accession>
<keyword evidence="1" id="KW-1133">Transmembrane helix</keyword>
<gene>
    <name evidence="2" type="ORF">AAA799N04_00242</name>
</gene>
<dbReference type="EMBL" id="JOKN01000002">
    <property type="protein sequence ID" value="KEQ57292.1"/>
    <property type="molecule type" value="Genomic_DNA"/>
</dbReference>